<proteinExistence type="predicted"/>
<dbReference type="InterPro" id="IPR006222">
    <property type="entry name" value="GCVT_N"/>
</dbReference>
<organism evidence="6">
    <name type="scientific">hydrothermal vent metagenome</name>
    <dbReference type="NCBI Taxonomy" id="652676"/>
    <lineage>
        <taxon>unclassified sequences</taxon>
        <taxon>metagenomes</taxon>
        <taxon>ecological metagenomes</taxon>
    </lineage>
</organism>
<dbReference type="InterPro" id="IPR029043">
    <property type="entry name" value="GcvT/YgfZ_C"/>
</dbReference>
<comment type="subcellular location">
    <subcellularLocation>
        <location evidence="1">Mitochondrion</location>
    </subcellularLocation>
</comment>
<evidence type="ECO:0000313" key="6">
    <source>
        <dbReference type="EMBL" id="VAW33841.1"/>
    </source>
</evidence>
<dbReference type="PIRSF" id="PIRSF006487">
    <property type="entry name" value="GcvT"/>
    <property type="match status" value="1"/>
</dbReference>
<dbReference type="GO" id="GO:0005739">
    <property type="term" value="C:mitochondrion"/>
    <property type="evidence" value="ECO:0007669"/>
    <property type="project" value="UniProtKB-SubCell"/>
</dbReference>
<keyword evidence="3" id="KW-0496">Mitochondrion</keyword>
<name>A0A3B0URW9_9ZZZZ</name>
<dbReference type="InterPro" id="IPR045179">
    <property type="entry name" value="YgfZ/GcvT"/>
</dbReference>
<keyword evidence="2" id="KW-0809">Transit peptide</keyword>
<dbReference type="Pfam" id="PF08669">
    <property type="entry name" value="GCV_T_C"/>
    <property type="match status" value="1"/>
</dbReference>
<feature type="domain" description="GCVT N-terminal" evidence="4">
    <location>
        <begin position="12"/>
        <end position="232"/>
    </location>
</feature>
<dbReference type="NCBIfam" id="TIGR03317">
    <property type="entry name" value="ygfZ_signature"/>
    <property type="match status" value="1"/>
</dbReference>
<dbReference type="GO" id="GO:0016226">
    <property type="term" value="P:iron-sulfur cluster assembly"/>
    <property type="evidence" value="ECO:0007669"/>
    <property type="project" value="TreeGrafter"/>
</dbReference>
<accession>A0A3B0URW9</accession>
<evidence type="ECO:0000256" key="2">
    <source>
        <dbReference type="ARBA" id="ARBA00022946"/>
    </source>
</evidence>
<dbReference type="SUPFAM" id="SSF101790">
    <property type="entry name" value="Aminomethyltransferase beta-barrel domain"/>
    <property type="match status" value="1"/>
</dbReference>
<dbReference type="SUPFAM" id="SSF103025">
    <property type="entry name" value="Folate-binding domain"/>
    <property type="match status" value="1"/>
</dbReference>
<dbReference type="Pfam" id="PF01571">
    <property type="entry name" value="GCV_T"/>
    <property type="match status" value="1"/>
</dbReference>
<evidence type="ECO:0000256" key="1">
    <source>
        <dbReference type="ARBA" id="ARBA00004173"/>
    </source>
</evidence>
<gene>
    <name evidence="6" type="ORF">MNBD_CHLOROFLEXI01-485</name>
</gene>
<protein>
    <submittedName>
        <fullName evidence="6">tRNA-modifying protein YgfZ</fullName>
    </submittedName>
</protein>
<dbReference type="InterPro" id="IPR027266">
    <property type="entry name" value="TrmE/GcvT-like"/>
</dbReference>
<dbReference type="AlphaFoldDB" id="A0A3B0URW9"/>
<dbReference type="InterPro" id="IPR013977">
    <property type="entry name" value="GcvT_C"/>
</dbReference>
<dbReference type="PANTHER" id="PTHR22602:SF0">
    <property type="entry name" value="TRANSFERASE CAF17, MITOCHONDRIAL-RELATED"/>
    <property type="match status" value="1"/>
</dbReference>
<evidence type="ECO:0000259" key="4">
    <source>
        <dbReference type="Pfam" id="PF01571"/>
    </source>
</evidence>
<sequence length="316" mass="34415">MATSQIDSHIYKAAQETAVLVDRSDLGVLLISGETRFDLLNRMSTQKVQSMSKGEGTATVFTTDVGRIIDRLLLYATTNTFYALTGENNSEAIARYLMRYVFFQDDFKIQDISSGTVVFGLYGPQAQAKAIAAGFSDEDLPLHHWRQTKLGDVSAYLHRTDPIQGDGYFVIGEAKDRDALWQRLLDTGLVAADGSAYDFLRIEAGLPRFGHELTNDYIPLEANLWADVSFNKGCYIGQEIIARMESRGKLAKKLVMLAADAPLELGATVLANGKKAGAVTSTAVGPNGSIGLGYVRTAVLQKNVQMFVGETAVQVV</sequence>
<dbReference type="Gene3D" id="3.30.1360.120">
    <property type="entry name" value="Probable tRNA modification gtpase trme, domain 1"/>
    <property type="match status" value="1"/>
</dbReference>
<dbReference type="InterPro" id="IPR017703">
    <property type="entry name" value="YgfZ/GCV_T_CS"/>
</dbReference>
<evidence type="ECO:0000256" key="3">
    <source>
        <dbReference type="ARBA" id="ARBA00023128"/>
    </source>
</evidence>
<dbReference type="EMBL" id="UOEU01000486">
    <property type="protein sequence ID" value="VAW33841.1"/>
    <property type="molecule type" value="Genomic_DNA"/>
</dbReference>
<feature type="domain" description="Aminomethyltransferase C-terminal" evidence="5">
    <location>
        <begin position="252"/>
        <end position="304"/>
    </location>
</feature>
<reference evidence="6" key="1">
    <citation type="submission" date="2018-06" db="EMBL/GenBank/DDBJ databases">
        <authorList>
            <person name="Zhirakovskaya E."/>
        </authorList>
    </citation>
    <scope>NUCLEOTIDE SEQUENCE</scope>
</reference>
<evidence type="ECO:0000259" key="5">
    <source>
        <dbReference type="Pfam" id="PF08669"/>
    </source>
</evidence>
<dbReference type="PANTHER" id="PTHR22602">
    <property type="entry name" value="TRANSFERASE CAF17, MITOCHONDRIAL-RELATED"/>
    <property type="match status" value="1"/>
</dbReference>